<sequence>MHWYQVAAERGDHVASDGLVGEAGLYARGLGVSQDLARAKALYEQAAALGNVTAQAALADLADQVSQD</sequence>
<dbReference type="InterPro" id="IPR006597">
    <property type="entry name" value="Sel1-like"/>
</dbReference>
<keyword evidence="2" id="KW-1185">Reference proteome</keyword>
<dbReference type="InterPro" id="IPR011990">
    <property type="entry name" value="TPR-like_helical_dom_sf"/>
</dbReference>
<dbReference type="SUPFAM" id="SSF81901">
    <property type="entry name" value="HCP-like"/>
    <property type="match status" value="1"/>
</dbReference>
<gene>
    <name evidence="1" type="ORF">RGQ15_20220</name>
</gene>
<dbReference type="Proteomes" id="UP001269144">
    <property type="component" value="Unassembled WGS sequence"/>
</dbReference>
<evidence type="ECO:0000313" key="1">
    <source>
        <dbReference type="EMBL" id="MDS9469885.1"/>
    </source>
</evidence>
<dbReference type="Gene3D" id="1.25.40.10">
    <property type="entry name" value="Tetratricopeptide repeat domain"/>
    <property type="match status" value="1"/>
</dbReference>
<dbReference type="RefSeq" id="WP_311162984.1">
    <property type="nucleotide sequence ID" value="NZ_JAVQLW010000005.1"/>
</dbReference>
<proteinExistence type="predicted"/>
<accession>A0ABU2HXV7</accession>
<dbReference type="Pfam" id="PF08238">
    <property type="entry name" value="Sel1"/>
    <property type="match status" value="2"/>
</dbReference>
<dbReference type="SMART" id="SM00671">
    <property type="entry name" value="SEL1"/>
    <property type="match status" value="1"/>
</dbReference>
<dbReference type="EMBL" id="JAVQLW010000005">
    <property type="protein sequence ID" value="MDS9469885.1"/>
    <property type="molecule type" value="Genomic_DNA"/>
</dbReference>
<protein>
    <submittedName>
        <fullName evidence="1">SEL1-like repeat protein</fullName>
    </submittedName>
</protein>
<evidence type="ECO:0000313" key="2">
    <source>
        <dbReference type="Proteomes" id="UP001269144"/>
    </source>
</evidence>
<name>A0ABU2HXV7_9RHOB</name>
<organism evidence="1 2">
    <name type="scientific">Paracoccus aurantius</name>
    <dbReference type="NCBI Taxonomy" id="3073814"/>
    <lineage>
        <taxon>Bacteria</taxon>
        <taxon>Pseudomonadati</taxon>
        <taxon>Pseudomonadota</taxon>
        <taxon>Alphaproteobacteria</taxon>
        <taxon>Rhodobacterales</taxon>
        <taxon>Paracoccaceae</taxon>
        <taxon>Paracoccus</taxon>
    </lineage>
</organism>
<reference evidence="2" key="1">
    <citation type="submission" date="2023-07" db="EMBL/GenBank/DDBJ databases">
        <title>Paracoccus sp. MBLB3053 whole genome sequence.</title>
        <authorList>
            <person name="Hwang C.Y."/>
            <person name="Cho E.-S."/>
            <person name="Seo M.-J."/>
        </authorList>
    </citation>
    <scope>NUCLEOTIDE SEQUENCE [LARGE SCALE GENOMIC DNA]</scope>
    <source>
        <strain evidence="2">MBLB3053</strain>
    </source>
</reference>
<comment type="caution">
    <text evidence="1">The sequence shown here is derived from an EMBL/GenBank/DDBJ whole genome shotgun (WGS) entry which is preliminary data.</text>
</comment>